<gene>
    <name evidence="5" type="ORF">FVE85_3285</name>
</gene>
<name>A0A5J4YWD2_PORPP</name>
<comment type="similarity">
    <text evidence="1">Belongs to the VPS25 family.</text>
</comment>
<dbReference type="GO" id="GO:0016236">
    <property type="term" value="P:macroautophagy"/>
    <property type="evidence" value="ECO:0007669"/>
    <property type="project" value="UniProtKB-ARBA"/>
</dbReference>
<protein>
    <recommendedName>
        <fullName evidence="4">ESCRT-II complex subunit VPS25</fullName>
    </recommendedName>
</protein>
<dbReference type="OrthoDB" id="245150at2759"/>
<dbReference type="PANTHER" id="PTHR13149:SF0">
    <property type="entry name" value="VACUOLAR PROTEIN-SORTING-ASSOCIATED PROTEIN 25"/>
    <property type="match status" value="1"/>
</dbReference>
<dbReference type="GO" id="GO:0043328">
    <property type="term" value="P:protein transport to vacuole involved in ubiquitin-dependent protein catabolic process via the multivesicular body sorting pathway"/>
    <property type="evidence" value="ECO:0007669"/>
    <property type="project" value="TreeGrafter"/>
</dbReference>
<dbReference type="AlphaFoldDB" id="A0A5J4YWD2"/>
<sequence>MATSAFHFPAFHAFPPSYTRQPVRATREKQVSLWCDLMLAFCKHRGDFWVDMAEITQSELFVNAAINRRMKGEDVVFLFDELVNRGDAQWDVQGAGKTRCLVFWRSPAEWGDLVYTYIDRTGQNNSVMTLYELRCSDMTKGEPFHNLDLDLMLLALQSLELANKAAIFEGAKSDQLGVKFL</sequence>
<dbReference type="Proteomes" id="UP000324585">
    <property type="component" value="Unassembled WGS sequence"/>
</dbReference>
<accession>A0A5J4YWD2</accession>
<comment type="caution">
    <text evidence="5">The sequence shown here is derived from an EMBL/GenBank/DDBJ whole genome shotgun (WGS) entry which is preliminary data.</text>
</comment>
<dbReference type="EMBL" id="VRMN01000004">
    <property type="protein sequence ID" value="KAA8495044.1"/>
    <property type="molecule type" value="Genomic_DNA"/>
</dbReference>
<keyword evidence="6" id="KW-1185">Reference proteome</keyword>
<evidence type="ECO:0000313" key="5">
    <source>
        <dbReference type="EMBL" id="KAA8495044.1"/>
    </source>
</evidence>
<dbReference type="GO" id="GO:0005198">
    <property type="term" value="F:structural molecule activity"/>
    <property type="evidence" value="ECO:0007669"/>
    <property type="project" value="TreeGrafter"/>
</dbReference>
<dbReference type="Pfam" id="PF05871">
    <property type="entry name" value="ESCRT-II"/>
    <property type="match status" value="1"/>
</dbReference>
<dbReference type="FunFam" id="1.10.10.10:FF:000141">
    <property type="entry name" value="vacuolar protein-sorting-associated protein 25"/>
    <property type="match status" value="1"/>
</dbReference>
<dbReference type="InterPro" id="IPR008570">
    <property type="entry name" value="ESCRT-II_cplx_Vps25-sub"/>
</dbReference>
<dbReference type="Gene3D" id="1.10.10.10">
    <property type="entry name" value="Winged helix-like DNA-binding domain superfamily/Winged helix DNA-binding domain"/>
    <property type="match status" value="1"/>
</dbReference>
<keyword evidence="2" id="KW-0813">Transport</keyword>
<dbReference type="SUPFAM" id="SSF46785">
    <property type="entry name" value="Winged helix' DNA-binding domain"/>
    <property type="match status" value="2"/>
</dbReference>
<dbReference type="OMA" id="TRCLIMW"/>
<evidence type="ECO:0000256" key="4">
    <source>
        <dbReference type="ARBA" id="ARBA00030094"/>
    </source>
</evidence>
<keyword evidence="3" id="KW-0653">Protein transport</keyword>
<reference evidence="6" key="1">
    <citation type="journal article" date="2019" name="Nat. Commun.">
        <title>Expansion of phycobilisome linker gene families in mesophilic red algae.</title>
        <authorList>
            <person name="Lee J."/>
            <person name="Kim D."/>
            <person name="Bhattacharya D."/>
            <person name="Yoon H.S."/>
        </authorList>
    </citation>
    <scope>NUCLEOTIDE SEQUENCE [LARGE SCALE GENOMIC DNA]</scope>
    <source>
        <strain evidence="6">CCMP 1328</strain>
    </source>
</reference>
<dbReference type="InterPro" id="IPR036388">
    <property type="entry name" value="WH-like_DNA-bd_sf"/>
</dbReference>
<dbReference type="InterPro" id="IPR014041">
    <property type="entry name" value="ESCRT-II_cplx_Vps25-sub_N"/>
</dbReference>
<organism evidence="5 6">
    <name type="scientific">Porphyridium purpureum</name>
    <name type="common">Red alga</name>
    <name type="synonym">Porphyridium cruentum</name>
    <dbReference type="NCBI Taxonomy" id="35688"/>
    <lineage>
        <taxon>Eukaryota</taxon>
        <taxon>Rhodophyta</taxon>
        <taxon>Bangiophyceae</taxon>
        <taxon>Porphyridiales</taxon>
        <taxon>Porphyridiaceae</taxon>
        <taxon>Porphyridium</taxon>
    </lineage>
</organism>
<dbReference type="Gene3D" id="1.10.10.570">
    <property type="entry name" value="Winged helix' DNA-binding domain. Chain C. Domain 1"/>
    <property type="match status" value="1"/>
</dbReference>
<evidence type="ECO:0000256" key="1">
    <source>
        <dbReference type="ARBA" id="ARBA00009674"/>
    </source>
</evidence>
<evidence type="ECO:0000256" key="3">
    <source>
        <dbReference type="ARBA" id="ARBA00022927"/>
    </source>
</evidence>
<evidence type="ECO:0000256" key="2">
    <source>
        <dbReference type="ARBA" id="ARBA00022448"/>
    </source>
</evidence>
<dbReference type="PANTHER" id="PTHR13149">
    <property type="entry name" value="VACUOLAR PROTEIN SORTING-ASSOCIATED PROTEIN VPS25"/>
    <property type="match status" value="1"/>
</dbReference>
<dbReference type="GO" id="GO:0000814">
    <property type="term" value="C:ESCRT II complex"/>
    <property type="evidence" value="ECO:0007669"/>
    <property type="project" value="InterPro"/>
</dbReference>
<proteinExistence type="inferred from homology"/>
<dbReference type="GO" id="GO:0042803">
    <property type="term" value="F:protein homodimerization activity"/>
    <property type="evidence" value="ECO:0007669"/>
    <property type="project" value="TreeGrafter"/>
</dbReference>
<dbReference type="InterPro" id="IPR036390">
    <property type="entry name" value="WH_DNA-bd_sf"/>
</dbReference>
<evidence type="ECO:0000313" key="6">
    <source>
        <dbReference type="Proteomes" id="UP000324585"/>
    </source>
</evidence>